<gene>
    <name evidence="1" type="ORF">AVEN_239278_1</name>
</gene>
<comment type="caution">
    <text evidence="1">The sequence shown here is derived from an EMBL/GenBank/DDBJ whole genome shotgun (WGS) entry which is preliminary data.</text>
</comment>
<dbReference type="EMBL" id="BGPR01022113">
    <property type="protein sequence ID" value="GBN88077.1"/>
    <property type="molecule type" value="Genomic_DNA"/>
</dbReference>
<proteinExistence type="predicted"/>
<accession>A0A4Y2SIX5</accession>
<organism evidence="1 2">
    <name type="scientific">Araneus ventricosus</name>
    <name type="common">Orbweaver spider</name>
    <name type="synonym">Epeira ventricosa</name>
    <dbReference type="NCBI Taxonomy" id="182803"/>
    <lineage>
        <taxon>Eukaryota</taxon>
        <taxon>Metazoa</taxon>
        <taxon>Ecdysozoa</taxon>
        <taxon>Arthropoda</taxon>
        <taxon>Chelicerata</taxon>
        <taxon>Arachnida</taxon>
        <taxon>Araneae</taxon>
        <taxon>Araneomorphae</taxon>
        <taxon>Entelegynae</taxon>
        <taxon>Araneoidea</taxon>
        <taxon>Araneidae</taxon>
        <taxon>Araneus</taxon>
    </lineage>
</organism>
<reference evidence="1 2" key="1">
    <citation type="journal article" date="2019" name="Sci. Rep.">
        <title>Orb-weaving spider Araneus ventricosus genome elucidates the spidroin gene catalogue.</title>
        <authorList>
            <person name="Kono N."/>
            <person name="Nakamura H."/>
            <person name="Ohtoshi R."/>
            <person name="Moran D.A.P."/>
            <person name="Shinohara A."/>
            <person name="Yoshida Y."/>
            <person name="Fujiwara M."/>
            <person name="Mori M."/>
            <person name="Tomita M."/>
            <person name="Arakawa K."/>
        </authorList>
    </citation>
    <scope>NUCLEOTIDE SEQUENCE [LARGE SCALE GENOMIC DNA]</scope>
</reference>
<dbReference type="AlphaFoldDB" id="A0A4Y2SIX5"/>
<keyword evidence="2" id="KW-1185">Reference proteome</keyword>
<evidence type="ECO:0000313" key="1">
    <source>
        <dbReference type="EMBL" id="GBN88077.1"/>
    </source>
</evidence>
<sequence length="134" mass="15819">MVTLLYLDTKFVAIVVAVHKLMWGRRTSVDTLHTLFIMYIEKLSKSSFTVLFVSHLHRRLPSEISASSFPRRVNDDLCQLYLLPLHPFYFEQSYIWVLLTKVLFLNSCLKVDDIHIHIDDIHVDDIHIHMQQIL</sequence>
<dbReference type="Proteomes" id="UP000499080">
    <property type="component" value="Unassembled WGS sequence"/>
</dbReference>
<evidence type="ECO:0000313" key="2">
    <source>
        <dbReference type="Proteomes" id="UP000499080"/>
    </source>
</evidence>
<protein>
    <submittedName>
        <fullName evidence="1">Uncharacterized protein</fullName>
    </submittedName>
</protein>
<name>A0A4Y2SIX5_ARAVE</name>